<dbReference type="InterPro" id="IPR014752">
    <property type="entry name" value="Arrestin-like_C"/>
</dbReference>
<comment type="caution">
    <text evidence="3">The sequence shown here is derived from an EMBL/GenBank/DDBJ whole genome shotgun (WGS) entry which is preliminary data.</text>
</comment>
<dbReference type="InterPro" id="IPR011021">
    <property type="entry name" value="Arrestin-like_N"/>
</dbReference>
<feature type="compositionally biased region" description="Pro residues" evidence="1">
    <location>
        <begin position="23"/>
        <end position="33"/>
    </location>
</feature>
<sequence>MPAYSPPSQLAMRNPFLPDPVNQSPPSPPPRPRSPTRSLREFTSDLLKAGKPWATLSLLGDAEHSKTVPVYAEGSPVTGEVRLDLESGDAIHAVLLSLRGQIITGATPSEMVTFVDLPVTLWSRSMGDPRNPGSGGKWSQKLKGKYVWPFSITLPPTVTLSAAVGRTEEEFRLPQTFFERHTRGQIEYELAVRFTRAKLRSDHRLSSPINYMPVSRPGPPSRLRQLAYQQHTALLGPDSDPEGWQTFPSVTARGKLSSASRTVEAKCRLSLATPLCYTRGTSIPCVLVIECNDPQALTLLASPESAVLRLRRSVRFHSGEKTVAHQGDIITKLVWKEELDHSELASWWPAADRALETDSTDALAIQAYRRMLKGEIHLRADLMPSCAIAHFRIEYSVVLFPFDAPGYESLDHEPLFIEPVEIASDLAHGPAPLQYSSPLISI</sequence>
<dbReference type="Proteomes" id="UP001215598">
    <property type="component" value="Unassembled WGS sequence"/>
</dbReference>
<feature type="domain" description="Arrestin-like N-terminal" evidence="2">
    <location>
        <begin position="66"/>
        <end position="200"/>
    </location>
</feature>
<organism evidence="3 4">
    <name type="scientific">Mycena metata</name>
    <dbReference type="NCBI Taxonomy" id="1033252"/>
    <lineage>
        <taxon>Eukaryota</taxon>
        <taxon>Fungi</taxon>
        <taxon>Dikarya</taxon>
        <taxon>Basidiomycota</taxon>
        <taxon>Agaricomycotina</taxon>
        <taxon>Agaricomycetes</taxon>
        <taxon>Agaricomycetidae</taxon>
        <taxon>Agaricales</taxon>
        <taxon>Marasmiineae</taxon>
        <taxon>Mycenaceae</taxon>
        <taxon>Mycena</taxon>
    </lineage>
</organism>
<feature type="region of interest" description="Disordered" evidence="1">
    <location>
        <begin position="1"/>
        <end position="38"/>
    </location>
</feature>
<gene>
    <name evidence="3" type="ORF">B0H16DRAFT_150257</name>
</gene>
<accession>A0AAD7JX40</accession>
<evidence type="ECO:0000313" key="3">
    <source>
        <dbReference type="EMBL" id="KAJ7773474.1"/>
    </source>
</evidence>
<evidence type="ECO:0000313" key="4">
    <source>
        <dbReference type="Proteomes" id="UP001215598"/>
    </source>
</evidence>
<protein>
    <recommendedName>
        <fullName evidence="2">Arrestin-like N-terminal domain-containing protein</fullName>
    </recommendedName>
</protein>
<evidence type="ECO:0000259" key="2">
    <source>
        <dbReference type="Pfam" id="PF00339"/>
    </source>
</evidence>
<dbReference type="SUPFAM" id="SSF81296">
    <property type="entry name" value="E set domains"/>
    <property type="match status" value="1"/>
</dbReference>
<evidence type="ECO:0000256" key="1">
    <source>
        <dbReference type="SAM" id="MobiDB-lite"/>
    </source>
</evidence>
<dbReference type="Pfam" id="PF00339">
    <property type="entry name" value="Arrestin_N"/>
    <property type="match status" value="1"/>
</dbReference>
<proteinExistence type="predicted"/>
<dbReference type="InterPro" id="IPR014756">
    <property type="entry name" value="Ig_E-set"/>
</dbReference>
<dbReference type="AlphaFoldDB" id="A0AAD7JX40"/>
<keyword evidence="4" id="KW-1185">Reference proteome</keyword>
<name>A0AAD7JX40_9AGAR</name>
<dbReference type="EMBL" id="JARKIB010000013">
    <property type="protein sequence ID" value="KAJ7773474.1"/>
    <property type="molecule type" value="Genomic_DNA"/>
</dbReference>
<reference evidence="3" key="1">
    <citation type="submission" date="2023-03" db="EMBL/GenBank/DDBJ databases">
        <title>Massive genome expansion in bonnet fungi (Mycena s.s.) driven by repeated elements and novel gene families across ecological guilds.</title>
        <authorList>
            <consortium name="Lawrence Berkeley National Laboratory"/>
            <person name="Harder C.B."/>
            <person name="Miyauchi S."/>
            <person name="Viragh M."/>
            <person name="Kuo A."/>
            <person name="Thoen E."/>
            <person name="Andreopoulos B."/>
            <person name="Lu D."/>
            <person name="Skrede I."/>
            <person name="Drula E."/>
            <person name="Henrissat B."/>
            <person name="Morin E."/>
            <person name="Kohler A."/>
            <person name="Barry K."/>
            <person name="LaButti K."/>
            <person name="Morin E."/>
            <person name="Salamov A."/>
            <person name="Lipzen A."/>
            <person name="Mereny Z."/>
            <person name="Hegedus B."/>
            <person name="Baldrian P."/>
            <person name="Stursova M."/>
            <person name="Weitz H."/>
            <person name="Taylor A."/>
            <person name="Grigoriev I.V."/>
            <person name="Nagy L.G."/>
            <person name="Martin F."/>
            <person name="Kauserud H."/>
        </authorList>
    </citation>
    <scope>NUCLEOTIDE SEQUENCE</scope>
    <source>
        <strain evidence="3">CBHHK182m</strain>
    </source>
</reference>
<dbReference type="Gene3D" id="2.60.40.640">
    <property type="match status" value="1"/>
</dbReference>